<comment type="similarity">
    <text evidence="1">Belongs to the ABC transporter superfamily.</text>
</comment>
<dbReference type="NCBIfam" id="TIGR01727">
    <property type="entry name" value="oligo_HPY"/>
    <property type="match status" value="1"/>
</dbReference>
<dbReference type="PROSITE" id="PS50893">
    <property type="entry name" value="ABC_TRANSPORTER_2"/>
    <property type="match status" value="1"/>
</dbReference>
<dbReference type="KEGG" id="ahb:bsdtb5_34770"/>
<evidence type="ECO:0000256" key="3">
    <source>
        <dbReference type="ARBA" id="ARBA00022741"/>
    </source>
</evidence>
<dbReference type="Gene3D" id="3.40.50.300">
    <property type="entry name" value="P-loop containing nucleotide triphosphate hydrolases"/>
    <property type="match status" value="1"/>
</dbReference>
<organism evidence="6 7">
    <name type="scientific">Anaeromicropila herbilytica</name>
    <dbReference type="NCBI Taxonomy" id="2785025"/>
    <lineage>
        <taxon>Bacteria</taxon>
        <taxon>Bacillati</taxon>
        <taxon>Bacillota</taxon>
        <taxon>Clostridia</taxon>
        <taxon>Lachnospirales</taxon>
        <taxon>Lachnospiraceae</taxon>
        <taxon>Anaeromicropila</taxon>
    </lineage>
</organism>
<accession>A0A7R7IE26</accession>
<dbReference type="PROSITE" id="PS00211">
    <property type="entry name" value="ABC_TRANSPORTER_1"/>
    <property type="match status" value="1"/>
</dbReference>
<protein>
    <submittedName>
        <fullName evidence="6">ABC transporter ATP-binding protein</fullName>
    </submittedName>
</protein>
<dbReference type="GO" id="GO:0015833">
    <property type="term" value="P:peptide transport"/>
    <property type="evidence" value="ECO:0007669"/>
    <property type="project" value="InterPro"/>
</dbReference>
<dbReference type="GO" id="GO:0055085">
    <property type="term" value="P:transmembrane transport"/>
    <property type="evidence" value="ECO:0007669"/>
    <property type="project" value="UniProtKB-ARBA"/>
</dbReference>
<evidence type="ECO:0000313" key="6">
    <source>
        <dbReference type="EMBL" id="BCN32182.1"/>
    </source>
</evidence>
<dbReference type="Pfam" id="PF00005">
    <property type="entry name" value="ABC_tran"/>
    <property type="match status" value="1"/>
</dbReference>
<evidence type="ECO:0000256" key="2">
    <source>
        <dbReference type="ARBA" id="ARBA00022448"/>
    </source>
</evidence>
<dbReference type="PANTHER" id="PTHR43776">
    <property type="entry name" value="TRANSPORT ATP-BINDING PROTEIN"/>
    <property type="match status" value="1"/>
</dbReference>
<dbReference type="Pfam" id="PF08352">
    <property type="entry name" value="oligo_HPY"/>
    <property type="match status" value="1"/>
</dbReference>
<dbReference type="InterPro" id="IPR003439">
    <property type="entry name" value="ABC_transporter-like_ATP-bd"/>
</dbReference>
<evidence type="ECO:0000259" key="5">
    <source>
        <dbReference type="PROSITE" id="PS50893"/>
    </source>
</evidence>
<dbReference type="AlphaFoldDB" id="A0A7R7IE26"/>
<feature type="domain" description="ABC transporter" evidence="5">
    <location>
        <begin position="2"/>
        <end position="253"/>
    </location>
</feature>
<keyword evidence="2" id="KW-0813">Transport</keyword>
<dbReference type="FunFam" id="3.40.50.300:FF:000016">
    <property type="entry name" value="Oligopeptide ABC transporter ATP-binding component"/>
    <property type="match status" value="1"/>
</dbReference>
<keyword evidence="4 6" id="KW-0067">ATP-binding</keyword>
<dbReference type="EMBL" id="AP024169">
    <property type="protein sequence ID" value="BCN32182.1"/>
    <property type="molecule type" value="Genomic_DNA"/>
</dbReference>
<dbReference type="InterPro" id="IPR013563">
    <property type="entry name" value="Oligopep_ABC_C"/>
</dbReference>
<dbReference type="SUPFAM" id="SSF52540">
    <property type="entry name" value="P-loop containing nucleoside triphosphate hydrolases"/>
    <property type="match status" value="1"/>
</dbReference>
<dbReference type="CDD" id="cd03257">
    <property type="entry name" value="ABC_NikE_OppD_transporters"/>
    <property type="match status" value="1"/>
</dbReference>
<dbReference type="GO" id="GO:0005524">
    <property type="term" value="F:ATP binding"/>
    <property type="evidence" value="ECO:0007669"/>
    <property type="project" value="UniProtKB-KW"/>
</dbReference>
<keyword evidence="3" id="KW-0547">Nucleotide-binding</keyword>
<dbReference type="InterPro" id="IPR017871">
    <property type="entry name" value="ABC_transporter-like_CS"/>
</dbReference>
<dbReference type="InterPro" id="IPR003593">
    <property type="entry name" value="AAA+_ATPase"/>
</dbReference>
<sequence>MIEVEDLQIYFRQKKQKLFSFNTEYLKAVDHVSFTIKRGETFGLVGESGSGKSTVGKGILRYYNLTGGNITFDGTEIGYQKEKELLPIRKKMQSIFQDPYASLDPSHTVKDIICEPMEIHKLYDKSERKERACELLEMVGMNKNDILRYPHEFSGGQRQRISIARALSINPQFILCDEPISALDVSLQAQIVHLLEGLQDKLGLTYLFISHQLQMVQQICDNIGVMFLGNLVELSDADDLYKNPLHPYTKMLLSSMLEADPGVRCLEDDIPEYKVMTRVKQGCKFSNRCPYANSRCKEEVPKLKEVAKGHYVACFQYEG</sequence>
<dbReference type="InterPro" id="IPR050319">
    <property type="entry name" value="ABC_transp_ATP-bind"/>
</dbReference>
<dbReference type="SMART" id="SM00382">
    <property type="entry name" value="AAA"/>
    <property type="match status" value="1"/>
</dbReference>
<dbReference type="GO" id="GO:0016887">
    <property type="term" value="F:ATP hydrolysis activity"/>
    <property type="evidence" value="ECO:0007669"/>
    <property type="project" value="InterPro"/>
</dbReference>
<dbReference type="Proteomes" id="UP000595897">
    <property type="component" value="Chromosome"/>
</dbReference>
<reference evidence="6 7" key="1">
    <citation type="submission" date="2020-11" db="EMBL/GenBank/DDBJ databases">
        <title>Draft genome sequencing of a Lachnospiraceae strain isolated from anoxic soil subjected to BSD treatment.</title>
        <authorList>
            <person name="Uek A."/>
            <person name="Tonouchi A."/>
        </authorList>
    </citation>
    <scope>NUCLEOTIDE SEQUENCE [LARGE SCALE GENOMIC DNA]</scope>
    <source>
        <strain evidence="6 7">TB5</strain>
    </source>
</reference>
<dbReference type="PANTHER" id="PTHR43776:SF7">
    <property type="entry name" value="D,D-DIPEPTIDE TRANSPORT ATP-BINDING PROTEIN DDPF-RELATED"/>
    <property type="match status" value="1"/>
</dbReference>
<name>A0A7R7IE26_9FIRM</name>
<gene>
    <name evidence="6" type="ORF">bsdtb5_34770</name>
</gene>
<evidence type="ECO:0000313" key="7">
    <source>
        <dbReference type="Proteomes" id="UP000595897"/>
    </source>
</evidence>
<dbReference type="InterPro" id="IPR027417">
    <property type="entry name" value="P-loop_NTPase"/>
</dbReference>
<evidence type="ECO:0000256" key="4">
    <source>
        <dbReference type="ARBA" id="ARBA00022840"/>
    </source>
</evidence>
<keyword evidence="7" id="KW-1185">Reference proteome</keyword>
<proteinExistence type="inferred from homology"/>
<evidence type="ECO:0000256" key="1">
    <source>
        <dbReference type="ARBA" id="ARBA00005417"/>
    </source>
</evidence>